<dbReference type="InterPro" id="IPR000160">
    <property type="entry name" value="GGDEF_dom"/>
</dbReference>
<dbReference type="InterPro" id="IPR050469">
    <property type="entry name" value="Diguanylate_Cyclase"/>
</dbReference>
<name>A0ABY9TKD2_9GAMM</name>
<dbReference type="Pfam" id="PF05228">
    <property type="entry name" value="CHASE4"/>
    <property type="match status" value="1"/>
</dbReference>
<dbReference type="CDD" id="cd01949">
    <property type="entry name" value="GGDEF"/>
    <property type="match status" value="1"/>
</dbReference>
<proteinExistence type="predicted"/>
<dbReference type="InterPro" id="IPR029787">
    <property type="entry name" value="Nucleotide_cyclase"/>
</dbReference>
<evidence type="ECO:0000313" key="6">
    <source>
        <dbReference type="Proteomes" id="UP001248581"/>
    </source>
</evidence>
<evidence type="ECO:0000256" key="3">
    <source>
        <dbReference type="SAM" id="Phobius"/>
    </source>
</evidence>
<keyword evidence="6" id="KW-1185">Reference proteome</keyword>
<reference evidence="6" key="1">
    <citation type="submission" date="2023-09" db="EMBL/GenBank/DDBJ databases">
        <authorList>
            <person name="Li S."/>
            <person name="Li X."/>
            <person name="Zhang C."/>
            <person name="Zhao Z."/>
        </authorList>
    </citation>
    <scope>NUCLEOTIDE SEQUENCE [LARGE SCALE GENOMIC DNA]</scope>
    <source>
        <strain evidence="6">SQ345</strain>
    </source>
</reference>
<keyword evidence="5" id="KW-0548">Nucleotidyltransferase</keyword>
<organism evidence="5 6">
    <name type="scientific">Thalassotalea nanhaiensis</name>
    <dbReference type="NCBI Taxonomy" id="3065648"/>
    <lineage>
        <taxon>Bacteria</taxon>
        <taxon>Pseudomonadati</taxon>
        <taxon>Pseudomonadota</taxon>
        <taxon>Gammaproteobacteria</taxon>
        <taxon>Alteromonadales</taxon>
        <taxon>Colwelliaceae</taxon>
        <taxon>Thalassotalea</taxon>
    </lineage>
</organism>
<keyword evidence="3" id="KW-1133">Transmembrane helix</keyword>
<keyword evidence="3" id="KW-0812">Transmembrane</keyword>
<dbReference type="EMBL" id="CP134146">
    <property type="protein sequence ID" value="WNC69301.1"/>
    <property type="molecule type" value="Genomic_DNA"/>
</dbReference>
<comment type="catalytic activity">
    <reaction evidence="2">
        <text>2 GTP = 3',3'-c-di-GMP + 2 diphosphate</text>
        <dbReference type="Rhea" id="RHEA:24898"/>
        <dbReference type="ChEBI" id="CHEBI:33019"/>
        <dbReference type="ChEBI" id="CHEBI:37565"/>
        <dbReference type="ChEBI" id="CHEBI:58805"/>
        <dbReference type="EC" id="2.7.7.65"/>
    </reaction>
</comment>
<gene>
    <name evidence="5" type="ORF">RI845_03900</name>
</gene>
<dbReference type="GO" id="GO:0052621">
    <property type="term" value="F:diguanylate cyclase activity"/>
    <property type="evidence" value="ECO:0007669"/>
    <property type="project" value="UniProtKB-EC"/>
</dbReference>
<dbReference type="SMART" id="SM00267">
    <property type="entry name" value="GGDEF"/>
    <property type="match status" value="1"/>
</dbReference>
<protein>
    <recommendedName>
        <fullName evidence="1">diguanylate cyclase</fullName>
        <ecNumber evidence="1">2.7.7.65</ecNumber>
    </recommendedName>
</protein>
<feature type="transmembrane region" description="Helical" evidence="3">
    <location>
        <begin position="269"/>
        <end position="287"/>
    </location>
</feature>
<dbReference type="EC" id="2.7.7.65" evidence="1"/>
<dbReference type="InterPro" id="IPR007892">
    <property type="entry name" value="CHASE4"/>
</dbReference>
<evidence type="ECO:0000256" key="2">
    <source>
        <dbReference type="ARBA" id="ARBA00034247"/>
    </source>
</evidence>
<dbReference type="RefSeq" id="WP_348388445.1">
    <property type="nucleotide sequence ID" value="NZ_CP134146.1"/>
</dbReference>
<feature type="transmembrane region" description="Helical" evidence="3">
    <location>
        <begin position="12"/>
        <end position="31"/>
    </location>
</feature>
<accession>A0ABY9TKD2</accession>
<keyword evidence="3" id="KW-0472">Membrane</keyword>
<dbReference type="Proteomes" id="UP001248581">
    <property type="component" value="Chromosome"/>
</dbReference>
<dbReference type="Pfam" id="PF00990">
    <property type="entry name" value="GGDEF"/>
    <property type="match status" value="1"/>
</dbReference>
<feature type="domain" description="GGDEF" evidence="4">
    <location>
        <begin position="378"/>
        <end position="519"/>
    </location>
</feature>
<dbReference type="Gene3D" id="3.30.70.270">
    <property type="match status" value="1"/>
</dbReference>
<evidence type="ECO:0000259" key="4">
    <source>
        <dbReference type="PROSITE" id="PS50887"/>
    </source>
</evidence>
<sequence>MLKKISINTLMKWSWFLLTLLMIIITINYRYHVEIPTEERAIQKLYKRELNALYYSLRQTFNNLYMMNKDYALWDDTYAFITDQNNEYLISNFADQTFINLGIDAVFIVDLNDNILFKKGWDHSREKPLEFSKLDENGKFSSANLLNYKNGSDANPVGLISTEHGAMIFSASNITDTDAIKKSNGKMVFLQRFDQNTADILSKETQLSLTIIPFSPKYKHTQKINLMLQDKDIQSSDNWLVEDINQQPLFVLNVKHQQKYAPKILTTEIIISILVQVSILAFMYLLIRQLFLKAIKNINSEITTMANTKSIAPIESHTKITEFQFFSTEFNHLVNTVKHQQQQLEKLSTTDSLTQIPNRMAFEQHFAKEWAHLQRNNTPFAIVMCDIDYFKKYNDSLGHLQGDEALKQVAKALAMSSRRINDIVARYGGEEFVILFGGIDFAGLQMKLNEIIESINALNIAHPDSDVAQHITLSLGATLMTPPRNIDEQPNLIRAMSIADNALYLAKSKGRNRAEIAIDK</sequence>
<dbReference type="PANTHER" id="PTHR45138:SF9">
    <property type="entry name" value="DIGUANYLATE CYCLASE DGCM-RELATED"/>
    <property type="match status" value="1"/>
</dbReference>
<dbReference type="NCBIfam" id="TIGR00254">
    <property type="entry name" value="GGDEF"/>
    <property type="match status" value="1"/>
</dbReference>
<dbReference type="InterPro" id="IPR043128">
    <property type="entry name" value="Rev_trsase/Diguanyl_cyclase"/>
</dbReference>
<dbReference type="PANTHER" id="PTHR45138">
    <property type="entry name" value="REGULATORY COMPONENTS OF SENSORY TRANSDUCTION SYSTEM"/>
    <property type="match status" value="1"/>
</dbReference>
<evidence type="ECO:0000313" key="5">
    <source>
        <dbReference type="EMBL" id="WNC69301.1"/>
    </source>
</evidence>
<dbReference type="SUPFAM" id="SSF55073">
    <property type="entry name" value="Nucleotide cyclase"/>
    <property type="match status" value="1"/>
</dbReference>
<dbReference type="PROSITE" id="PS50887">
    <property type="entry name" value="GGDEF"/>
    <property type="match status" value="1"/>
</dbReference>
<keyword evidence="5" id="KW-0808">Transferase</keyword>
<evidence type="ECO:0000256" key="1">
    <source>
        <dbReference type="ARBA" id="ARBA00012528"/>
    </source>
</evidence>